<protein>
    <submittedName>
        <fullName evidence="1">Uncharacterized protein</fullName>
    </submittedName>
</protein>
<sequence length="536" mass="59605">MSDDLHVASELLSAALDKYYDACLALKHSATQSSGLAGQPDIAHSPGPMAMKELSLLANYENKFLKSKSTLLQTANICPALVPVNRLPVDILAHIFQQLVEEEYELTIRIGPHASIPKYPIRLAHVCLKWRWIVLRIPLLWSYITIVSTTQTSGPEFAYPDFHSKYSEQALVEMFIVGLFTIRASNNLHSTTPLDPFFGRVRSLALDLNTNDASAVNNPSAQASWLIAKCLRASSRNLKRLMLFTDTTLVHHPFIESSSSPTNSGNLIVDIPHAELEEVLSPIVDLWLRDQYFNWESKAYHGLTKLQLECQTQRSISESQLIKILESSPQLRYIDIGLDIIVAVTPSPAVDLPELEVIIGDLFLIQLILPGSKELGVYIDWAVPNCGDLLRSDRVKRFFSQSNTVRFYADGLLHSSSDVCYLFSLIPRARELALSFTTISEKSLDIHTGPSLNTICLLGPCAFRRPLLLDMVKKCNVKKLVFYGTISIIGSPSAIVCSEQTLRGASPDLDNTSLEFIAPPANIILSARFLVDQPYL</sequence>
<organism evidence="1 2">
    <name type="scientific">Thanatephorus cucumeris (strain AG1-IB / isolate 7/3/14)</name>
    <name type="common">Lettuce bottom rot fungus</name>
    <name type="synonym">Rhizoctonia solani</name>
    <dbReference type="NCBI Taxonomy" id="1108050"/>
    <lineage>
        <taxon>Eukaryota</taxon>
        <taxon>Fungi</taxon>
        <taxon>Dikarya</taxon>
        <taxon>Basidiomycota</taxon>
        <taxon>Agaricomycotina</taxon>
        <taxon>Agaricomycetes</taxon>
        <taxon>Cantharellales</taxon>
        <taxon>Ceratobasidiaceae</taxon>
        <taxon>Rhizoctonia</taxon>
        <taxon>Rhizoctonia solani AG-1</taxon>
    </lineage>
</organism>
<evidence type="ECO:0000313" key="2">
    <source>
        <dbReference type="Proteomes" id="UP000012065"/>
    </source>
</evidence>
<dbReference type="Gene3D" id="1.20.1280.50">
    <property type="match status" value="1"/>
</dbReference>
<comment type="caution">
    <text evidence="1">The sequence shown here is derived from an EMBL/GenBank/DDBJ whole genome shotgun (WGS) entry which is preliminary data.</text>
</comment>
<dbReference type="HOGENOM" id="CLU_025641_1_0_1"/>
<dbReference type="AlphaFoldDB" id="M5BZK8"/>
<name>M5BZK8_THACB</name>
<gene>
    <name evidence="1" type="ORF">BN14_03104</name>
</gene>
<reference evidence="1 2" key="1">
    <citation type="journal article" date="2013" name="J. Biotechnol.">
        <title>Establishment and interpretation of the genome sequence of the phytopathogenic fungus Rhizoctonia solani AG1-IB isolate 7/3/14.</title>
        <authorList>
            <person name="Wibberg D.W."/>
            <person name="Jelonek L.J."/>
            <person name="Rupp O.R."/>
            <person name="Hennig M.H."/>
            <person name="Eikmeyer F.E."/>
            <person name="Goesmann A.G."/>
            <person name="Hartmann A.H."/>
            <person name="Borriss R.B."/>
            <person name="Grosch R.G."/>
            <person name="Puehler A.P."/>
            <person name="Schlueter A.S."/>
        </authorList>
    </citation>
    <scope>NUCLEOTIDE SEQUENCE [LARGE SCALE GENOMIC DNA]</scope>
    <source>
        <strain evidence="2">AG1-IB / isolate 7/3/14</strain>
    </source>
</reference>
<dbReference type="Proteomes" id="UP000012065">
    <property type="component" value="Unassembled WGS sequence"/>
</dbReference>
<dbReference type="EMBL" id="CAOJ01004247">
    <property type="protein sequence ID" value="CCO29102.1"/>
    <property type="molecule type" value="Genomic_DNA"/>
</dbReference>
<accession>M5BZK8</accession>
<evidence type="ECO:0000313" key="1">
    <source>
        <dbReference type="EMBL" id="CCO29102.1"/>
    </source>
</evidence>
<proteinExistence type="predicted"/>